<sequence>MSGKGRAFTGFFGGAHYDRFAALFGMKAPFYRKALGPLALGAGERALDLGCGPGPMTVLLASRAHEEARIWGIDLSEEQLAHGRTKVDPSGCPVTFLQGSMDELPFPDGHFDLVMTSMALHETPPPVRRGTVAEVARVLREGGFFLLVDWSRPRLGFWGVVWFPLCCWGERNKDNWNNVYPQLCREQGLLPEEDGYINSIARRQLFRKGPLPFHPSPSGEASLFATAAPGGDRRE</sequence>
<dbReference type="EMBL" id="CP074691">
    <property type="protein sequence ID" value="QVL36438.1"/>
    <property type="molecule type" value="Genomic_DNA"/>
</dbReference>
<organism evidence="1 2">
    <name type="scientific">Aminirod propionatiphilus</name>
    <dbReference type="NCBI Taxonomy" id="3415223"/>
    <lineage>
        <taxon>Bacteria</taxon>
        <taxon>Thermotogati</taxon>
        <taxon>Synergistota</taxon>
        <taxon>Synergistia</taxon>
        <taxon>Synergistales</taxon>
        <taxon>Aminiphilaceae</taxon>
        <taxon>Aminirod</taxon>
    </lineage>
</organism>
<keyword evidence="2" id="KW-1185">Reference proteome</keyword>
<reference evidence="1" key="1">
    <citation type="submission" date="2021-05" db="EMBL/GenBank/DDBJ databases">
        <title>An isolated secondary fermenter in methanogenic hydrocarbon-degrading communities.</title>
        <authorList>
            <person name="Liu Y.-F."/>
            <person name="Liu Z.-l."/>
        </authorList>
    </citation>
    <scope>NUCLEOTIDE SEQUENCE</scope>
    <source>
        <strain evidence="1">L-13</strain>
    </source>
</reference>
<evidence type="ECO:0000313" key="2">
    <source>
        <dbReference type="Proteomes" id="UP000682204"/>
    </source>
</evidence>
<accession>A0ACD1DWP6</accession>
<gene>
    <name evidence="1" type="ORF">KIH16_01020</name>
</gene>
<dbReference type="Proteomes" id="UP000682204">
    <property type="component" value="Chromosome"/>
</dbReference>
<protein>
    <submittedName>
        <fullName evidence="1">Class I SAM-dependent methyltransferase</fullName>
    </submittedName>
</protein>
<keyword evidence="1" id="KW-0489">Methyltransferase</keyword>
<evidence type="ECO:0000313" key="1">
    <source>
        <dbReference type="EMBL" id="QVL36438.1"/>
    </source>
</evidence>
<proteinExistence type="predicted"/>
<keyword evidence="1" id="KW-0808">Transferase</keyword>
<name>A0ACD1DWP6_9BACT</name>